<comment type="caution">
    <text evidence="1">The sequence shown here is derived from an EMBL/GenBank/DDBJ whole genome shotgun (WGS) entry which is preliminary data.</text>
</comment>
<sequence>MENATMAHFADLLGSVIQNNLGPSGQQRIGNALQDLQANYLRQFAAKTGLHPAAVQTIHQTMGVAAV</sequence>
<keyword evidence="2" id="KW-1185">Reference proteome</keyword>
<organism evidence="1 2">
    <name type="scientific">Lamprobacter modestohalophilus</name>
    <dbReference type="NCBI Taxonomy" id="1064514"/>
    <lineage>
        <taxon>Bacteria</taxon>
        <taxon>Pseudomonadati</taxon>
        <taxon>Pseudomonadota</taxon>
        <taxon>Gammaproteobacteria</taxon>
        <taxon>Chromatiales</taxon>
        <taxon>Chromatiaceae</taxon>
        <taxon>Lamprobacter</taxon>
    </lineage>
</organism>
<name>A0A9X1B506_9GAMM</name>
<reference evidence="1 2" key="1">
    <citation type="journal article" date="2020" name="Microorganisms">
        <title>Osmotic Adaptation and Compatible Solute Biosynthesis of Phototrophic Bacteria as Revealed from Genome Analyses.</title>
        <authorList>
            <person name="Imhoff J.F."/>
            <person name="Rahn T."/>
            <person name="Kunzel S."/>
            <person name="Keller A."/>
            <person name="Neulinger S.C."/>
        </authorList>
    </citation>
    <scope>NUCLEOTIDE SEQUENCE [LARGE SCALE GENOMIC DNA]</scope>
    <source>
        <strain evidence="1 2">DSM 25653</strain>
    </source>
</reference>
<gene>
    <name evidence="1" type="ORF">CKO42_14300</name>
</gene>
<dbReference type="EMBL" id="NRRY01000023">
    <property type="protein sequence ID" value="MBK1619589.1"/>
    <property type="molecule type" value="Genomic_DNA"/>
</dbReference>
<accession>A0A9X1B506</accession>
<dbReference type="AlphaFoldDB" id="A0A9X1B506"/>
<protein>
    <submittedName>
        <fullName evidence="1">Uncharacterized protein</fullName>
    </submittedName>
</protein>
<proteinExistence type="predicted"/>
<evidence type="ECO:0000313" key="2">
    <source>
        <dbReference type="Proteomes" id="UP001138768"/>
    </source>
</evidence>
<dbReference type="Proteomes" id="UP001138768">
    <property type="component" value="Unassembled WGS sequence"/>
</dbReference>
<evidence type="ECO:0000313" key="1">
    <source>
        <dbReference type="EMBL" id="MBK1619589.1"/>
    </source>
</evidence>